<dbReference type="Proteomes" id="UP000286908">
    <property type="component" value="Unassembled WGS sequence"/>
</dbReference>
<evidence type="ECO:0000313" key="1">
    <source>
        <dbReference type="EMBL" id="RUT66473.1"/>
    </source>
</evidence>
<comment type="caution">
    <text evidence="1">The sequence shown here is derived from an EMBL/GenBank/DDBJ whole genome shotgun (WGS) entry which is preliminary data.</text>
</comment>
<evidence type="ECO:0000313" key="2">
    <source>
        <dbReference type="Proteomes" id="UP000286908"/>
    </source>
</evidence>
<accession>A0A433ZWG8</accession>
<protein>
    <submittedName>
        <fullName evidence="1">Uncharacterized protein</fullName>
    </submittedName>
</protein>
<dbReference type="OrthoDB" id="6464874at2"/>
<organism evidence="1 2">
    <name type="scientific">Morganella morganii</name>
    <name type="common">Proteus morganii</name>
    <dbReference type="NCBI Taxonomy" id="582"/>
    <lineage>
        <taxon>Bacteria</taxon>
        <taxon>Pseudomonadati</taxon>
        <taxon>Pseudomonadota</taxon>
        <taxon>Gammaproteobacteria</taxon>
        <taxon>Enterobacterales</taxon>
        <taxon>Morganellaceae</taxon>
        <taxon>Morganella</taxon>
    </lineage>
</organism>
<reference evidence="1 2" key="1">
    <citation type="submission" date="2017-08" db="EMBL/GenBank/DDBJ databases">
        <title>Draft genome sequence of pheromone producing symbiont Morganella morganii, of the female New Zealand grass grub Costelytra giveni.</title>
        <authorList>
            <person name="Laugraud A."/>
            <person name="Young S.D."/>
            <person name="Hurst M.H."/>
        </authorList>
    </citation>
    <scope>NUCLEOTIDE SEQUENCE [LARGE SCALE GENOMIC DNA]</scope>
    <source>
        <strain evidence="1 2">MMsCG</strain>
    </source>
</reference>
<name>A0A433ZWG8_MORMO</name>
<gene>
    <name evidence="1" type="ORF">CKG00_08750</name>
</gene>
<dbReference type="AlphaFoldDB" id="A0A433ZWG8"/>
<proteinExistence type="predicted"/>
<sequence>MISNLFFDLNSPQKSPLVFMGLFFMLFSVYSYADCSLYSDETRSSNFIILGAGMINGPVKSVITTAHSPDNKNNNIIINGQYDLTPCGELSYFSLEVTERYPGLQNRMYSEGQKTKQGYTLLFTSQLLGSGKAPVTLIKARSHLFYNNQKQIVRAESETNSGGNTPKSRMETNFLYEDGLIAHAVSKGDSADTVGEIRYDWRRDRQINAIISQGNGLPQLNYEFAYNDNDQVIRQTQTQHTPLGLVKTIYICQQTDTYGNCEKALWQSMTEGNKANNIIVINTAIVTSHYRYF</sequence>
<dbReference type="EMBL" id="NRQY01000001">
    <property type="protein sequence ID" value="RUT66473.1"/>
    <property type="molecule type" value="Genomic_DNA"/>
</dbReference>